<dbReference type="GO" id="GO:0005634">
    <property type="term" value="C:nucleus"/>
    <property type="evidence" value="ECO:0007669"/>
    <property type="project" value="UniProtKB-SubCell"/>
</dbReference>
<keyword evidence="4 5" id="KW-0539">Nucleus</keyword>
<dbReference type="PANTHER" id="PTHR12891">
    <property type="entry name" value="DNA REPAIR/TRANSCRIPTION PROTEIN MET18/MMS19"/>
    <property type="match status" value="1"/>
</dbReference>
<feature type="domain" description="MMS19 C-terminal" evidence="6">
    <location>
        <begin position="716"/>
        <end position="782"/>
    </location>
</feature>
<dbReference type="GO" id="GO:0006281">
    <property type="term" value="P:DNA repair"/>
    <property type="evidence" value="ECO:0007669"/>
    <property type="project" value="UniProtKB-UniRule"/>
</dbReference>
<evidence type="ECO:0000313" key="8">
    <source>
        <dbReference type="EMBL" id="ELU43453.1"/>
    </source>
</evidence>
<dbReference type="Pfam" id="PF12460">
    <property type="entry name" value="MMS19_C"/>
    <property type="match status" value="2"/>
</dbReference>
<keyword evidence="5" id="KW-0234">DNA repair</keyword>
<dbReference type="InterPro" id="IPR029240">
    <property type="entry name" value="MMS19_N"/>
</dbReference>
<dbReference type="GO" id="GO:0016226">
    <property type="term" value="P:iron-sulfur cluster assembly"/>
    <property type="evidence" value="ECO:0007669"/>
    <property type="project" value="UniProtKB-UniRule"/>
</dbReference>
<feature type="domain" description="MMS19 C-terminal" evidence="6">
    <location>
        <begin position="357"/>
        <end position="674"/>
    </location>
</feature>
<dbReference type="Proteomes" id="UP000011668">
    <property type="component" value="Unassembled WGS sequence"/>
</dbReference>
<protein>
    <recommendedName>
        <fullName evidence="5">MMS19 nucleotide excision repair protein</fullName>
    </recommendedName>
</protein>
<comment type="subcellular location">
    <subcellularLocation>
        <location evidence="1 5">Nucleus</location>
    </subcellularLocation>
</comment>
<evidence type="ECO:0000256" key="3">
    <source>
        <dbReference type="ARBA" id="ARBA00022737"/>
    </source>
</evidence>
<dbReference type="GO" id="GO:0097361">
    <property type="term" value="C:cytosolic [4Fe-4S] assembly targeting complex"/>
    <property type="evidence" value="ECO:0007669"/>
    <property type="project" value="UniProtKB-UniRule"/>
</dbReference>
<evidence type="ECO:0000256" key="4">
    <source>
        <dbReference type="ARBA" id="ARBA00023242"/>
    </source>
</evidence>
<dbReference type="InterPro" id="IPR016024">
    <property type="entry name" value="ARM-type_fold"/>
</dbReference>
<evidence type="ECO:0000256" key="2">
    <source>
        <dbReference type="ARBA" id="ARBA00009340"/>
    </source>
</evidence>
<dbReference type="AlphaFoldDB" id="L8X355"/>
<comment type="similarity">
    <text evidence="2 5">Belongs to the MET18/MMS19 family.</text>
</comment>
<reference evidence="8 9" key="1">
    <citation type="journal article" date="2013" name="Nat. Commun.">
        <title>The evolution and pathogenic mechanisms of the rice sheath blight pathogen.</title>
        <authorList>
            <person name="Zheng A."/>
            <person name="Lin R."/>
            <person name="Xu L."/>
            <person name="Qin P."/>
            <person name="Tang C."/>
            <person name="Ai P."/>
            <person name="Zhang D."/>
            <person name="Liu Y."/>
            <person name="Sun Z."/>
            <person name="Feng H."/>
            <person name="Wang Y."/>
            <person name="Chen Y."/>
            <person name="Liang X."/>
            <person name="Fu R."/>
            <person name="Li Q."/>
            <person name="Zhang J."/>
            <person name="Yu X."/>
            <person name="Xie Z."/>
            <person name="Ding L."/>
            <person name="Guan P."/>
            <person name="Tang J."/>
            <person name="Liang Y."/>
            <person name="Wang S."/>
            <person name="Deng Q."/>
            <person name="Li S."/>
            <person name="Zhu J."/>
            <person name="Wang L."/>
            <person name="Liu H."/>
            <person name="Li P."/>
        </authorList>
    </citation>
    <scope>NUCLEOTIDE SEQUENCE [LARGE SCALE GENOMIC DNA]</scope>
    <source>
        <strain evidence="9">AG-1 IA</strain>
    </source>
</reference>
<evidence type="ECO:0000256" key="5">
    <source>
        <dbReference type="RuleBase" id="RU367072"/>
    </source>
</evidence>
<proteinExistence type="inferred from homology"/>
<dbReference type="OrthoDB" id="342900at2759"/>
<dbReference type="SUPFAM" id="SSF48371">
    <property type="entry name" value="ARM repeat"/>
    <property type="match status" value="2"/>
</dbReference>
<sequence length="830" mass="91605">MKALVQSVRYVVFRIIDALFAKHLAALVSIPTFLPGYIKLAEGEKDPRNLLLAFNIARVIALEFDITNHIDDLFDITFCYFPITFKPPPNDPYGITTEDLKSSLRSNQIFQPLDAETADKAVNALTTLLLVLGKNKTAGPGSTEEVIDELTEEVITECLRVLREPEKSQAHKQDNSRGSFLTISAAAICTYTLNRVAPFLIKQFHDPDEAAHRDPILAALRDVLHAIRELKEGPCREASLAFLKANKDTTLGALTSGLNTKVSRGSALSGLLQISYMQGVLSNEEMAFVVHKINELLGSEKDELEDLRPIALEVLNVISIVSPKVVEENTLPMLFAALPDKAPARDADEERAKYWAILSALATLCEAPTLFEVLVIRLSTKLEIICGTGPADRECTAAYASALLQTISNVLARKSEAAHPDVPKYLDRLLPTLLTSVVTAAISPTPENEVATHPKIIHPIASVFSVVIRSAPTAKQASFINSLSKLFYEARVEGVLMSKLPAQCNFNPFDENAPYEQRNVVILLTASIVPLRPETELPFEDLDQTLSSLVEWCTNDRTSDVQSINATRLISSLVNKHSERLKSWMDGYLPNFWQETIYNPRQVRQVRIRALQVWVAVTRALVVQSHQKGDECVNNVFSLFEDPLVGRAAGKAIGEIALNDDGVLTKKNSATIRVSLFNKGVSMMDSSGPIRSCLHSKSYVPAYCRGLYWAIRSPKSLIQDAYLVALASLIKAVPKSTYAEYLSVLMPILLRGLSLEGTELRTNIFQTLLQVAKDTAELSATNTGPLLLAILPGALRYDILHPYKSEVIRKLGSALDDRKRAVRKEAVDCR</sequence>
<comment type="function">
    <text evidence="5">Key component of the cytosolic iron-sulfur protein assembly (CIA) complex, a multiprotein complex that mediates the incorporation of iron-sulfur cluster into apoproteins specifically involved in DNA metabolism and genomic integrity. In the CIA complex, MMS19 acts as an adapter between early-acting CIA components and a subset of cellular target iron-sulfur proteins.</text>
</comment>
<feature type="domain" description="MMS19 N-terminal" evidence="7">
    <location>
        <begin position="1"/>
        <end position="106"/>
    </location>
</feature>
<dbReference type="InterPro" id="IPR024687">
    <property type="entry name" value="MMS19_C"/>
</dbReference>
<dbReference type="Pfam" id="PF14500">
    <property type="entry name" value="MMS19_N"/>
    <property type="match status" value="1"/>
</dbReference>
<dbReference type="InterPro" id="IPR039920">
    <property type="entry name" value="MMS19"/>
</dbReference>
<name>L8X355_THACA</name>
<keyword evidence="5" id="KW-0227">DNA damage</keyword>
<evidence type="ECO:0000256" key="1">
    <source>
        <dbReference type="ARBA" id="ARBA00004123"/>
    </source>
</evidence>
<evidence type="ECO:0000259" key="6">
    <source>
        <dbReference type="Pfam" id="PF12460"/>
    </source>
</evidence>
<comment type="caution">
    <text evidence="8">The sequence shown here is derived from an EMBL/GenBank/DDBJ whole genome shotgun (WGS) entry which is preliminary data.</text>
</comment>
<organism evidence="8 9">
    <name type="scientific">Thanatephorus cucumeris (strain AG1-IA)</name>
    <name type="common">Rice sheath blight fungus</name>
    <name type="synonym">Rhizoctonia solani</name>
    <dbReference type="NCBI Taxonomy" id="983506"/>
    <lineage>
        <taxon>Eukaryota</taxon>
        <taxon>Fungi</taxon>
        <taxon>Dikarya</taxon>
        <taxon>Basidiomycota</taxon>
        <taxon>Agaricomycotina</taxon>
        <taxon>Agaricomycetes</taxon>
        <taxon>Cantharellales</taxon>
        <taxon>Ceratobasidiaceae</taxon>
        <taxon>Rhizoctonia</taxon>
        <taxon>Rhizoctonia solani AG-1</taxon>
    </lineage>
</organism>
<dbReference type="STRING" id="983506.L8X355"/>
<accession>L8X355</accession>
<dbReference type="Gene3D" id="1.25.10.10">
    <property type="entry name" value="Leucine-rich Repeat Variant"/>
    <property type="match status" value="2"/>
</dbReference>
<dbReference type="OMA" id="IILDFTT"/>
<dbReference type="PANTHER" id="PTHR12891:SF0">
    <property type="entry name" value="MMS19 NUCLEOTIDE EXCISION REPAIR PROTEIN HOMOLOG"/>
    <property type="match status" value="1"/>
</dbReference>
<keyword evidence="9" id="KW-1185">Reference proteome</keyword>
<evidence type="ECO:0000313" key="9">
    <source>
        <dbReference type="Proteomes" id="UP000011668"/>
    </source>
</evidence>
<keyword evidence="3" id="KW-0677">Repeat</keyword>
<dbReference type="HOGENOM" id="CLU_005943_1_0_1"/>
<dbReference type="GO" id="GO:0051604">
    <property type="term" value="P:protein maturation"/>
    <property type="evidence" value="ECO:0007669"/>
    <property type="project" value="UniProtKB-UniRule"/>
</dbReference>
<gene>
    <name evidence="8" type="ORF">AG1IA_02509</name>
</gene>
<evidence type="ECO:0000259" key="7">
    <source>
        <dbReference type="Pfam" id="PF14500"/>
    </source>
</evidence>
<dbReference type="EMBL" id="AFRT01000540">
    <property type="protein sequence ID" value="ELU43453.1"/>
    <property type="molecule type" value="Genomic_DNA"/>
</dbReference>
<dbReference type="InterPro" id="IPR011989">
    <property type="entry name" value="ARM-like"/>
</dbReference>